<dbReference type="InterPro" id="IPR044730">
    <property type="entry name" value="RNase_H-like_dom_plant"/>
</dbReference>
<feature type="compositionally biased region" description="Polar residues" evidence="1">
    <location>
        <begin position="1"/>
        <end position="10"/>
    </location>
</feature>
<keyword evidence="5" id="KW-1185">Reference proteome</keyword>
<evidence type="ECO:0000259" key="2">
    <source>
        <dbReference type="PROSITE" id="PS50878"/>
    </source>
</evidence>
<dbReference type="GO" id="GO:0003676">
    <property type="term" value="F:nucleic acid binding"/>
    <property type="evidence" value="ECO:0007669"/>
    <property type="project" value="InterPro"/>
</dbReference>
<dbReference type="PANTHER" id="PTHR33116:SF80">
    <property type="entry name" value="REVERSE TRANSCRIPTASE ZINC-BINDING DOMAIN-CONTAINING PROTEIN"/>
    <property type="match status" value="1"/>
</dbReference>
<name>A0A8J5LZQ9_ZINOF</name>
<proteinExistence type="predicted"/>
<dbReference type="SUPFAM" id="SSF56672">
    <property type="entry name" value="DNA/RNA polymerases"/>
    <property type="match status" value="1"/>
</dbReference>
<dbReference type="InterPro" id="IPR002156">
    <property type="entry name" value="RNaseH_domain"/>
</dbReference>
<evidence type="ECO:0000256" key="1">
    <source>
        <dbReference type="SAM" id="MobiDB-lite"/>
    </source>
</evidence>
<dbReference type="GO" id="GO:0004523">
    <property type="term" value="F:RNA-DNA hybrid ribonuclease activity"/>
    <property type="evidence" value="ECO:0007669"/>
    <property type="project" value="InterPro"/>
</dbReference>
<dbReference type="Pfam" id="PF13456">
    <property type="entry name" value="RVT_3"/>
    <property type="match status" value="1"/>
</dbReference>
<feature type="compositionally biased region" description="Basic and acidic residues" evidence="1">
    <location>
        <begin position="32"/>
        <end position="51"/>
    </location>
</feature>
<evidence type="ECO:0000313" key="5">
    <source>
        <dbReference type="Proteomes" id="UP000734854"/>
    </source>
</evidence>
<feature type="domain" description="Reverse transcriptase" evidence="2">
    <location>
        <begin position="1"/>
        <end position="316"/>
    </location>
</feature>
<dbReference type="Pfam" id="PF00078">
    <property type="entry name" value="RVT_1"/>
    <property type="match status" value="1"/>
</dbReference>
<reference evidence="4 5" key="1">
    <citation type="submission" date="2020-08" db="EMBL/GenBank/DDBJ databases">
        <title>Plant Genome Project.</title>
        <authorList>
            <person name="Zhang R.-G."/>
        </authorList>
    </citation>
    <scope>NUCLEOTIDE SEQUENCE [LARGE SCALE GENOMIC DNA]</scope>
    <source>
        <tissue evidence="4">Rhizome</tissue>
    </source>
</reference>
<evidence type="ECO:0000259" key="3">
    <source>
        <dbReference type="PROSITE" id="PS50879"/>
    </source>
</evidence>
<gene>
    <name evidence="4" type="ORF">ZIOFF_003343</name>
</gene>
<dbReference type="PROSITE" id="PS50879">
    <property type="entry name" value="RNASE_H_1"/>
    <property type="match status" value="1"/>
</dbReference>
<dbReference type="InterPro" id="IPR012337">
    <property type="entry name" value="RNaseH-like_sf"/>
</dbReference>
<dbReference type="CDD" id="cd01650">
    <property type="entry name" value="RT_nLTR_like"/>
    <property type="match status" value="1"/>
</dbReference>
<organism evidence="4 5">
    <name type="scientific">Zingiber officinale</name>
    <name type="common">Ginger</name>
    <name type="synonym">Amomum zingiber</name>
    <dbReference type="NCBI Taxonomy" id="94328"/>
    <lineage>
        <taxon>Eukaryota</taxon>
        <taxon>Viridiplantae</taxon>
        <taxon>Streptophyta</taxon>
        <taxon>Embryophyta</taxon>
        <taxon>Tracheophyta</taxon>
        <taxon>Spermatophyta</taxon>
        <taxon>Magnoliopsida</taxon>
        <taxon>Liliopsida</taxon>
        <taxon>Zingiberales</taxon>
        <taxon>Zingiberaceae</taxon>
        <taxon>Zingiber</taxon>
    </lineage>
</organism>
<evidence type="ECO:0000313" key="4">
    <source>
        <dbReference type="EMBL" id="KAG6538231.1"/>
    </source>
</evidence>
<dbReference type="Gene3D" id="3.30.420.10">
    <property type="entry name" value="Ribonuclease H-like superfamily/Ribonuclease H"/>
    <property type="match status" value="1"/>
</dbReference>
<dbReference type="InterPro" id="IPR000477">
    <property type="entry name" value="RT_dom"/>
</dbReference>
<accession>A0A8J5LZQ9</accession>
<dbReference type="CDD" id="cd06222">
    <property type="entry name" value="RNase_H_like"/>
    <property type="match status" value="1"/>
</dbReference>
<sequence length="870" mass="96705">MAVAKNSSISGDLKKPTDGAVPRFFGLNFRGGGDEGQKIKQRKQEDEKTPQRNEGWGWVDASKLGQGWVDETELGLGWVKTEINDRKRMTSVIGKVISPAQSGFVPGRLISDNILMAQELDHKLNYHTRGGNLILKLDMAKAYDRVQWGVLFRVMAAFGFSESVIAFIRRCVTSSWFSVLVNGQLSGFFRSQRGLRQGDPISPFLFILAAELFSRGIEALFAAYPGMAYATGCDMRVSHLAYADDVVIFLNGSLDCVRRGKGFLDRYEAQTGQAINAGKSSFFPSRCISDRRRQQIAAVTGFGLGERPMLYLGVPIISGNKRTVHFAPLLAKIQRKFQGWNLSRLSHGGRLMLIQSVLSSLPVYLLQVTQPPLEVLKKLEGVFASFFWSSVGHDRKVHWVAWKDICRPKQEGGLGIRRLSEVGAALSMKLWFRFREQSTQWARFLRRSYCGTVDPGVVTLRSNASPSWRRMIQTRAVAEGMTGDTSEGAALISGGGGDRGSAEARGGGCYAVATHQRWAIYYEVCLGGLQDPAPEGGCSDSDLEQTSPPHHFRVQLEVLSETTPSGRDLTAAAVESWEHLFYGSLVAGDVWGHFGHLFGVGSWRAMESWRAGTAWSSTGSVREIIPLLIFWFLWTARNDSKHRGLRPEGQKIIRQITQYLRVGMASGIIKPRHWRGAISAAQAMVIQVRIRTLHTISVVHWRRPDDGWFKLNTDGSSRGNPGESAYGAIVRDHSGQVVVARQGVLGEGSNIRAELMAILRGLELCVDRQLSPIWLESDSLVALHIIRSPGISWEFREEILRIRRLVRQHGVRCTHIYREGNAAADFLANQAYQVEGERVMEGQEIDGLLLGICRMDRLGLPYIRSSCKPG</sequence>
<dbReference type="SUPFAM" id="SSF53098">
    <property type="entry name" value="Ribonuclease H-like"/>
    <property type="match status" value="1"/>
</dbReference>
<dbReference type="PANTHER" id="PTHR33116">
    <property type="entry name" value="REVERSE TRANSCRIPTASE ZINC-BINDING DOMAIN-CONTAINING PROTEIN-RELATED-RELATED"/>
    <property type="match status" value="1"/>
</dbReference>
<protein>
    <recommendedName>
        <fullName evidence="6">Reverse transcriptase domain-containing protein</fullName>
    </recommendedName>
</protein>
<dbReference type="EMBL" id="JACMSC010000001">
    <property type="protein sequence ID" value="KAG6538231.1"/>
    <property type="molecule type" value="Genomic_DNA"/>
</dbReference>
<feature type="domain" description="RNase H type-1" evidence="3">
    <location>
        <begin position="705"/>
        <end position="833"/>
    </location>
</feature>
<comment type="caution">
    <text evidence="4">The sequence shown here is derived from an EMBL/GenBank/DDBJ whole genome shotgun (WGS) entry which is preliminary data.</text>
</comment>
<evidence type="ECO:0008006" key="6">
    <source>
        <dbReference type="Google" id="ProtNLM"/>
    </source>
</evidence>
<dbReference type="InterPro" id="IPR043502">
    <property type="entry name" value="DNA/RNA_pol_sf"/>
</dbReference>
<dbReference type="InterPro" id="IPR036397">
    <property type="entry name" value="RNaseH_sf"/>
</dbReference>
<dbReference type="Proteomes" id="UP000734854">
    <property type="component" value="Unassembled WGS sequence"/>
</dbReference>
<dbReference type="PROSITE" id="PS50878">
    <property type="entry name" value="RT_POL"/>
    <property type="match status" value="1"/>
</dbReference>
<dbReference type="AlphaFoldDB" id="A0A8J5LZQ9"/>
<feature type="region of interest" description="Disordered" evidence="1">
    <location>
        <begin position="1"/>
        <end position="56"/>
    </location>
</feature>